<accession>A0A841T8A8</accession>
<dbReference type="RefSeq" id="WP_185179006.1">
    <property type="nucleotide sequence ID" value="NZ_CBCSEP010000007.1"/>
</dbReference>
<proteinExistence type="predicted"/>
<evidence type="ECO:0000313" key="1">
    <source>
        <dbReference type="EMBL" id="MBB6677733.1"/>
    </source>
</evidence>
<sequence>MDKKLSKEILGAVNKNTGKSISESSLKKIAGSVTPSTMQSEAQLRQLIKQVSSVAGVPVTEDTIKNIISAVKKSGMNMESLESMMKTMIKK</sequence>
<evidence type="ECO:0000313" key="2">
    <source>
        <dbReference type="Proteomes" id="UP000574133"/>
    </source>
</evidence>
<keyword evidence="2" id="KW-1185">Reference proteome</keyword>
<comment type="caution">
    <text evidence="1">The sequence shown here is derived from an EMBL/GenBank/DDBJ whole genome shotgun (WGS) entry which is preliminary data.</text>
</comment>
<protein>
    <submittedName>
        <fullName evidence="1">Stage VI sporulation protein F</fullName>
    </submittedName>
</protein>
<reference evidence="1 2" key="1">
    <citation type="submission" date="2020-08" db="EMBL/GenBank/DDBJ databases">
        <title>Cohnella phylogeny.</title>
        <authorList>
            <person name="Dunlap C."/>
        </authorList>
    </citation>
    <scope>NUCLEOTIDE SEQUENCE [LARGE SCALE GENOMIC DNA]</scope>
    <source>
        <strain evidence="1 2">DSM 103658</strain>
    </source>
</reference>
<dbReference type="EMBL" id="JACJVN010000034">
    <property type="protein sequence ID" value="MBB6677733.1"/>
    <property type="molecule type" value="Genomic_DNA"/>
</dbReference>
<name>A0A841T8A8_9BACL</name>
<dbReference type="InterPro" id="IPR025942">
    <property type="entry name" value="SpoVIF"/>
</dbReference>
<dbReference type="AlphaFoldDB" id="A0A841T8A8"/>
<dbReference type="Proteomes" id="UP000574133">
    <property type="component" value="Unassembled WGS sequence"/>
</dbReference>
<organism evidence="1 2">
    <name type="scientific">Cohnella lubricantis</name>
    <dbReference type="NCBI Taxonomy" id="2163172"/>
    <lineage>
        <taxon>Bacteria</taxon>
        <taxon>Bacillati</taxon>
        <taxon>Bacillota</taxon>
        <taxon>Bacilli</taxon>
        <taxon>Bacillales</taxon>
        <taxon>Paenibacillaceae</taxon>
        <taxon>Cohnella</taxon>
    </lineage>
</organism>
<dbReference type="Pfam" id="PF14069">
    <property type="entry name" value="SpoVIF"/>
    <property type="match status" value="1"/>
</dbReference>
<gene>
    <name evidence="1" type="ORF">H4Q31_10380</name>
</gene>